<organism evidence="1 2">
    <name type="scientific">Eutrema salsugineum</name>
    <name type="common">Saltwater cress</name>
    <name type="synonym">Sisymbrium salsugineum</name>
    <dbReference type="NCBI Taxonomy" id="72664"/>
    <lineage>
        <taxon>Eukaryota</taxon>
        <taxon>Viridiplantae</taxon>
        <taxon>Streptophyta</taxon>
        <taxon>Embryophyta</taxon>
        <taxon>Tracheophyta</taxon>
        <taxon>Spermatophyta</taxon>
        <taxon>Magnoliopsida</taxon>
        <taxon>eudicotyledons</taxon>
        <taxon>Gunneridae</taxon>
        <taxon>Pentapetalae</taxon>
        <taxon>rosids</taxon>
        <taxon>malvids</taxon>
        <taxon>Brassicales</taxon>
        <taxon>Brassicaceae</taxon>
        <taxon>Eutremeae</taxon>
        <taxon>Eutrema</taxon>
    </lineage>
</organism>
<dbReference type="KEGG" id="eus:EUTSA_v10005105mg"/>
<sequence>MQPCYKLKLAAKRIIFGRKPIYQDPRISVWYLLPQYSVMYLSLKLFYKFSIIYLDDEYPRISKCFKTSMLKEVPSRVKSLQYKPIHSSMPKRSERNIDQTDKEVFTYLRSTKVNEVTGFRLRHIRTDIFVAQIKNSF</sequence>
<dbReference type="AlphaFoldDB" id="V4KTA9"/>
<accession>V4KTA9</accession>
<protein>
    <submittedName>
        <fullName evidence="1">Uncharacterized protein</fullName>
    </submittedName>
</protein>
<gene>
    <name evidence="1" type="ORF">EUTSA_v10005105mg</name>
</gene>
<name>V4KTA9_EUTSA</name>
<evidence type="ECO:0000313" key="2">
    <source>
        <dbReference type="Proteomes" id="UP000030689"/>
    </source>
</evidence>
<keyword evidence="2" id="KW-1185">Reference proteome</keyword>
<dbReference type="EMBL" id="KI517748">
    <property type="protein sequence ID" value="ESQ33267.1"/>
    <property type="molecule type" value="Genomic_DNA"/>
</dbReference>
<reference evidence="1 2" key="1">
    <citation type="journal article" date="2013" name="Front. Plant Sci.">
        <title>The Reference Genome of the Halophytic Plant Eutrema salsugineum.</title>
        <authorList>
            <person name="Yang R."/>
            <person name="Jarvis D.E."/>
            <person name="Chen H."/>
            <person name="Beilstein M.A."/>
            <person name="Grimwood J."/>
            <person name="Jenkins J."/>
            <person name="Shu S."/>
            <person name="Prochnik S."/>
            <person name="Xin M."/>
            <person name="Ma C."/>
            <person name="Schmutz J."/>
            <person name="Wing R.A."/>
            <person name="Mitchell-Olds T."/>
            <person name="Schumaker K.S."/>
            <person name="Wang X."/>
        </authorList>
    </citation>
    <scope>NUCLEOTIDE SEQUENCE [LARGE SCALE GENOMIC DNA]</scope>
</reference>
<dbReference type="Proteomes" id="UP000030689">
    <property type="component" value="Unassembled WGS sequence"/>
</dbReference>
<evidence type="ECO:0000313" key="1">
    <source>
        <dbReference type="EMBL" id="ESQ33267.1"/>
    </source>
</evidence>
<proteinExistence type="predicted"/>
<dbReference type="Gramene" id="ESQ33267">
    <property type="protein sequence ID" value="ESQ33267"/>
    <property type="gene ID" value="EUTSA_v10005105mg"/>
</dbReference>